<dbReference type="AlphaFoldDB" id="Q07HD3"/>
<dbReference type="Pfam" id="PF10098">
    <property type="entry name" value="DUF2336"/>
    <property type="match status" value="1"/>
</dbReference>
<dbReference type="HOGENOM" id="CLU_056688_0_0_5"/>
<reference evidence="1" key="1">
    <citation type="submission" date="2006-09" db="EMBL/GenBank/DDBJ databases">
        <title>Complete sequence of Rhodopseudomonas palustris BisA53.</title>
        <authorList>
            <consortium name="US DOE Joint Genome Institute"/>
            <person name="Copeland A."/>
            <person name="Lucas S."/>
            <person name="Lapidus A."/>
            <person name="Barry K."/>
            <person name="Detter J.C."/>
            <person name="Glavina del Rio T."/>
            <person name="Hammon N."/>
            <person name="Israni S."/>
            <person name="Dalin E."/>
            <person name="Tice H."/>
            <person name="Pitluck S."/>
            <person name="Chain P."/>
            <person name="Malfatti S."/>
            <person name="Shin M."/>
            <person name="Vergez L."/>
            <person name="Schmutz J."/>
            <person name="Larimer F."/>
            <person name="Land M."/>
            <person name="Hauser L."/>
            <person name="Pelletier D.A."/>
            <person name="Kyrpides N."/>
            <person name="Kim E."/>
            <person name="Harwood C.S."/>
            <person name="Oda Y."/>
            <person name="Richardson P."/>
        </authorList>
    </citation>
    <scope>NUCLEOTIDE SEQUENCE [LARGE SCALE GENOMIC DNA]</scope>
    <source>
        <strain evidence="1">BisA53</strain>
    </source>
</reference>
<dbReference type="InterPro" id="IPR019285">
    <property type="entry name" value="DUF2336"/>
</dbReference>
<protein>
    <recommendedName>
        <fullName evidence="2">DUF2336 domain-containing protein</fullName>
    </recommendedName>
</protein>
<dbReference type="KEGG" id="rpe:RPE_4732"/>
<dbReference type="OrthoDB" id="8443186at2"/>
<dbReference type="EMBL" id="CP000463">
    <property type="protein sequence ID" value="ABJ08651.1"/>
    <property type="molecule type" value="Genomic_DNA"/>
</dbReference>
<sequence>MQAAVLGELEQAFRRGSSERRVEILARIMDLFVAGANAYSPEQIELFGDVLARLVDEIETAARAELSQRLCRASIGPPQLLRRFVLDEATVVAQPLLSDFEALPTDLLVECAKTRGQGHLLAITKRKSIPEQVTDPIVERGDARVLQSVAQNPGSRFSNSGFGMLVDRAEGNDALAAAIGERPDLPRHHFLRLLTIASDIVRHRLQSSDPQDAGQIRKVVSQVAQSIAAQTSADSKDYRAAVKEVARLHEDGKLHDLQILHFAKEERFELVIAALAVLAKLEVFQVETIFTQERSDLLLILARALGLGWPTAKMLLQLRAGTIGLSRSEVERALASFERIDRATAEKVMTLKRRDRGH</sequence>
<name>Q07HD3_RHOP5</name>
<evidence type="ECO:0008006" key="2">
    <source>
        <dbReference type="Google" id="ProtNLM"/>
    </source>
</evidence>
<evidence type="ECO:0000313" key="1">
    <source>
        <dbReference type="EMBL" id="ABJ08651.1"/>
    </source>
</evidence>
<organism evidence="1">
    <name type="scientific">Rhodopseudomonas palustris (strain BisA53)</name>
    <dbReference type="NCBI Taxonomy" id="316055"/>
    <lineage>
        <taxon>Bacteria</taxon>
        <taxon>Pseudomonadati</taxon>
        <taxon>Pseudomonadota</taxon>
        <taxon>Alphaproteobacteria</taxon>
        <taxon>Hyphomicrobiales</taxon>
        <taxon>Nitrobacteraceae</taxon>
        <taxon>Rhodopseudomonas</taxon>
    </lineage>
</organism>
<accession>Q07HD3</accession>
<dbReference type="eggNOG" id="COG5330">
    <property type="taxonomic scope" value="Bacteria"/>
</dbReference>
<dbReference type="STRING" id="316055.RPE_4732"/>
<gene>
    <name evidence="1" type="ordered locus">RPE_4732</name>
</gene>
<proteinExistence type="predicted"/>